<comment type="subcellular location">
    <subcellularLocation>
        <location evidence="1">Membrane</location>
        <topology evidence="1">Multi-pass membrane protein</topology>
    </subcellularLocation>
</comment>
<feature type="domain" description="PGG" evidence="9">
    <location>
        <begin position="428"/>
        <end position="538"/>
    </location>
</feature>
<reference evidence="10" key="1">
    <citation type="submission" date="2023-07" db="EMBL/GenBank/DDBJ databases">
        <title>draft genome sequence of fig (Ficus carica).</title>
        <authorList>
            <person name="Takahashi T."/>
            <person name="Nishimura K."/>
        </authorList>
    </citation>
    <scope>NUCLEOTIDE SEQUENCE</scope>
</reference>
<dbReference type="SUPFAM" id="SSF48403">
    <property type="entry name" value="Ankyrin repeat"/>
    <property type="match status" value="1"/>
</dbReference>
<dbReference type="InterPro" id="IPR036770">
    <property type="entry name" value="Ankyrin_rpt-contain_sf"/>
</dbReference>
<dbReference type="PROSITE" id="PS50297">
    <property type="entry name" value="ANK_REP_REGION"/>
    <property type="match status" value="4"/>
</dbReference>
<keyword evidence="11" id="KW-1185">Reference proteome</keyword>
<dbReference type="InterPro" id="IPR026961">
    <property type="entry name" value="PGG_dom"/>
</dbReference>
<feature type="repeat" description="ANK" evidence="7">
    <location>
        <begin position="71"/>
        <end position="96"/>
    </location>
</feature>
<sequence length="569" mass="62799">MNPDLYRAAKNGEIEAFKRTKSELELHKLLTPDNNTVLHIHITSLRTDSETPFVEEILNLCPALLLQPNAVGDIPLHVAARYGHDRLVRILIERAAPKADHCEDIESADKSSDSDIKAAKEMLRTRNSVKDTALHEAVRFGHIEVVKVLVEKDQCGYQYSANDDGETPLYIAAERRHREIVGLILDKCTSLPPETGGPCGRTVLHAAVLWNDYVMTRKVLEKARHLTKRADDRGWVPLHFAAHNNCVTIAKYLLKCDRDAAYIKNKKGRTALHLAASFGYHKMMTEILSSCPDCSELVDDRRWNALHFAVKADSIPAVNVILNDSSLSNLLNGKDIEGNTPLHIATALGHKKTQKTLLTSLSRRVDKMAFNNKNQNAFDIAMITVKNGASLMARLNVEGVLAGGRIGIYVEEEDVQNFNNERNRGFDLEKVQESTLVVATLIATMTFAAGFTLPGGYVSNDGPLQGSAILSRNAAFQAFMVTDTLAMVLSSVSVLIQLFSISRQGQIIKAKHLTKAYYLTMSSMGAMVIAFVTGTYAVLAPSVALAVATCVIGLSFFVFFYMFFKKTFG</sequence>
<dbReference type="PROSITE" id="PS50088">
    <property type="entry name" value="ANK_REPEAT"/>
    <property type="match status" value="4"/>
</dbReference>
<name>A0AA88AMA6_FICCA</name>
<keyword evidence="3" id="KW-0677">Repeat</keyword>
<evidence type="ECO:0000256" key="2">
    <source>
        <dbReference type="ARBA" id="ARBA00022692"/>
    </source>
</evidence>
<dbReference type="AlphaFoldDB" id="A0AA88AMA6"/>
<feature type="repeat" description="ANK" evidence="7">
    <location>
        <begin position="164"/>
        <end position="187"/>
    </location>
</feature>
<feature type="transmembrane region" description="Helical" evidence="8">
    <location>
        <begin position="516"/>
        <end position="537"/>
    </location>
</feature>
<keyword evidence="6 8" id="KW-0472">Membrane</keyword>
<proteinExistence type="predicted"/>
<feature type="transmembrane region" description="Helical" evidence="8">
    <location>
        <begin position="434"/>
        <end position="454"/>
    </location>
</feature>
<dbReference type="GO" id="GO:0005886">
    <property type="term" value="C:plasma membrane"/>
    <property type="evidence" value="ECO:0007669"/>
    <property type="project" value="TreeGrafter"/>
</dbReference>
<dbReference type="InterPro" id="IPR002110">
    <property type="entry name" value="Ankyrin_rpt"/>
</dbReference>
<evidence type="ECO:0000259" key="9">
    <source>
        <dbReference type="Pfam" id="PF13962"/>
    </source>
</evidence>
<evidence type="ECO:0000313" key="11">
    <source>
        <dbReference type="Proteomes" id="UP001187192"/>
    </source>
</evidence>
<accession>A0AA88AMA6</accession>
<evidence type="ECO:0000256" key="4">
    <source>
        <dbReference type="ARBA" id="ARBA00022989"/>
    </source>
</evidence>
<organism evidence="10 11">
    <name type="scientific">Ficus carica</name>
    <name type="common">Common fig</name>
    <dbReference type="NCBI Taxonomy" id="3494"/>
    <lineage>
        <taxon>Eukaryota</taxon>
        <taxon>Viridiplantae</taxon>
        <taxon>Streptophyta</taxon>
        <taxon>Embryophyta</taxon>
        <taxon>Tracheophyta</taxon>
        <taxon>Spermatophyta</taxon>
        <taxon>Magnoliopsida</taxon>
        <taxon>eudicotyledons</taxon>
        <taxon>Gunneridae</taxon>
        <taxon>Pentapetalae</taxon>
        <taxon>rosids</taxon>
        <taxon>fabids</taxon>
        <taxon>Rosales</taxon>
        <taxon>Moraceae</taxon>
        <taxon>Ficeae</taxon>
        <taxon>Ficus</taxon>
    </lineage>
</organism>
<feature type="repeat" description="ANK" evidence="7">
    <location>
        <begin position="129"/>
        <end position="152"/>
    </location>
</feature>
<dbReference type="Pfam" id="PF13962">
    <property type="entry name" value="PGG"/>
    <property type="match status" value="1"/>
</dbReference>
<keyword evidence="4 8" id="KW-1133">Transmembrane helix</keyword>
<evidence type="ECO:0000256" key="5">
    <source>
        <dbReference type="ARBA" id="ARBA00023043"/>
    </source>
</evidence>
<evidence type="ECO:0000313" key="10">
    <source>
        <dbReference type="EMBL" id="GMN53512.1"/>
    </source>
</evidence>
<protein>
    <recommendedName>
        <fullName evidence="9">PGG domain-containing protein</fullName>
    </recommendedName>
</protein>
<evidence type="ECO:0000256" key="1">
    <source>
        <dbReference type="ARBA" id="ARBA00004141"/>
    </source>
</evidence>
<feature type="transmembrane region" description="Helical" evidence="8">
    <location>
        <begin position="474"/>
        <end position="496"/>
    </location>
</feature>
<dbReference type="PANTHER" id="PTHR24186:SF36">
    <property type="entry name" value="SERINE_THREONINE-PROTEIN PHOSPHATASE 6 REGULATORY ANKYRIN REPEAT SUBUNIT A-LIKE"/>
    <property type="match status" value="1"/>
</dbReference>
<evidence type="ECO:0000256" key="3">
    <source>
        <dbReference type="ARBA" id="ARBA00022737"/>
    </source>
</evidence>
<evidence type="ECO:0000256" key="6">
    <source>
        <dbReference type="ARBA" id="ARBA00023136"/>
    </source>
</evidence>
<keyword evidence="2 8" id="KW-0812">Transmembrane</keyword>
<comment type="caution">
    <text evidence="10">The sequence shown here is derived from an EMBL/GenBank/DDBJ whole genome shotgun (WGS) entry which is preliminary data.</text>
</comment>
<dbReference type="Gene3D" id="1.25.40.20">
    <property type="entry name" value="Ankyrin repeat-containing domain"/>
    <property type="match status" value="1"/>
</dbReference>
<keyword evidence="5 7" id="KW-0040">ANK repeat</keyword>
<feature type="transmembrane region" description="Helical" evidence="8">
    <location>
        <begin position="543"/>
        <end position="564"/>
    </location>
</feature>
<feature type="repeat" description="ANK" evidence="7">
    <location>
        <begin position="337"/>
        <end position="358"/>
    </location>
</feature>
<dbReference type="Pfam" id="PF12796">
    <property type="entry name" value="Ank_2"/>
    <property type="match status" value="3"/>
</dbReference>
<gene>
    <name evidence="10" type="ORF">TIFTF001_022640</name>
</gene>
<dbReference type="Pfam" id="PF00023">
    <property type="entry name" value="Ank"/>
    <property type="match status" value="2"/>
</dbReference>
<evidence type="ECO:0000256" key="8">
    <source>
        <dbReference type="SAM" id="Phobius"/>
    </source>
</evidence>
<dbReference type="PANTHER" id="PTHR24186">
    <property type="entry name" value="PROTEIN PHOSPHATASE 1 REGULATORY SUBUNIT"/>
    <property type="match status" value="1"/>
</dbReference>
<dbReference type="Proteomes" id="UP001187192">
    <property type="component" value="Unassembled WGS sequence"/>
</dbReference>
<dbReference type="SMART" id="SM00248">
    <property type="entry name" value="ANK"/>
    <property type="match status" value="8"/>
</dbReference>
<dbReference type="EMBL" id="BTGU01000046">
    <property type="protein sequence ID" value="GMN53512.1"/>
    <property type="molecule type" value="Genomic_DNA"/>
</dbReference>
<evidence type="ECO:0000256" key="7">
    <source>
        <dbReference type="PROSITE-ProRule" id="PRU00023"/>
    </source>
</evidence>